<evidence type="ECO:0000313" key="2">
    <source>
        <dbReference type="EMBL" id="KAK2843037.1"/>
    </source>
</evidence>
<feature type="region of interest" description="Disordered" evidence="1">
    <location>
        <begin position="1"/>
        <end position="110"/>
    </location>
</feature>
<dbReference type="EMBL" id="JAVHJS010000011">
    <property type="protein sequence ID" value="KAK2843037.1"/>
    <property type="molecule type" value="Genomic_DNA"/>
</dbReference>
<keyword evidence="3" id="KW-1185">Reference proteome</keyword>
<name>A0AA88MV39_TACVA</name>
<dbReference type="Proteomes" id="UP001187315">
    <property type="component" value="Unassembled WGS sequence"/>
</dbReference>
<evidence type="ECO:0000313" key="3">
    <source>
        <dbReference type="Proteomes" id="UP001187315"/>
    </source>
</evidence>
<evidence type="ECO:0000256" key="1">
    <source>
        <dbReference type="SAM" id="MobiDB-lite"/>
    </source>
</evidence>
<proteinExistence type="predicted"/>
<feature type="compositionally biased region" description="Basic and acidic residues" evidence="1">
    <location>
        <begin position="30"/>
        <end position="67"/>
    </location>
</feature>
<dbReference type="AlphaFoldDB" id="A0AA88MV39"/>
<gene>
    <name evidence="2" type="ORF">Q7C36_011252</name>
</gene>
<accession>A0AA88MV39</accession>
<organism evidence="2 3">
    <name type="scientific">Tachysurus vachellii</name>
    <name type="common">Darkbarbel catfish</name>
    <name type="synonym">Pelteobagrus vachellii</name>
    <dbReference type="NCBI Taxonomy" id="175792"/>
    <lineage>
        <taxon>Eukaryota</taxon>
        <taxon>Metazoa</taxon>
        <taxon>Chordata</taxon>
        <taxon>Craniata</taxon>
        <taxon>Vertebrata</taxon>
        <taxon>Euteleostomi</taxon>
        <taxon>Actinopterygii</taxon>
        <taxon>Neopterygii</taxon>
        <taxon>Teleostei</taxon>
        <taxon>Ostariophysi</taxon>
        <taxon>Siluriformes</taxon>
        <taxon>Bagridae</taxon>
        <taxon>Tachysurus</taxon>
    </lineage>
</organism>
<sequence length="110" mass="12681">MDTASSHHALGLAQKSRLATAIRNPSGGNGDRRERERDLARKRVEEEERRKNRQEGEEEMERKAIKDKPRRMAPVENVILQILNGEEPAKMSASSSAFDCGQKRRERKRR</sequence>
<reference evidence="2" key="1">
    <citation type="submission" date="2023-08" db="EMBL/GenBank/DDBJ databases">
        <title>Pelteobagrus vachellii genome.</title>
        <authorList>
            <person name="Liu H."/>
        </authorList>
    </citation>
    <scope>NUCLEOTIDE SEQUENCE</scope>
    <source>
        <strain evidence="2">PRFRI_2022a</strain>
        <tissue evidence="2">Muscle</tissue>
    </source>
</reference>
<protein>
    <submittedName>
        <fullName evidence="2">Uncharacterized protein</fullName>
    </submittedName>
</protein>
<comment type="caution">
    <text evidence="2">The sequence shown here is derived from an EMBL/GenBank/DDBJ whole genome shotgun (WGS) entry which is preliminary data.</text>
</comment>